<name>A0A2C6KEK3_9APIC</name>
<dbReference type="OrthoDB" id="445189at2759"/>
<organism evidence="2 3">
    <name type="scientific">Cystoisospora suis</name>
    <dbReference type="NCBI Taxonomy" id="483139"/>
    <lineage>
        <taxon>Eukaryota</taxon>
        <taxon>Sar</taxon>
        <taxon>Alveolata</taxon>
        <taxon>Apicomplexa</taxon>
        <taxon>Conoidasida</taxon>
        <taxon>Coccidia</taxon>
        <taxon>Eucoccidiorida</taxon>
        <taxon>Eimeriorina</taxon>
        <taxon>Sarcocystidae</taxon>
        <taxon>Cystoisospora</taxon>
    </lineage>
</organism>
<keyword evidence="1" id="KW-1133">Transmembrane helix</keyword>
<dbReference type="VEuPathDB" id="ToxoDB:CSUI_003712"/>
<evidence type="ECO:0000256" key="1">
    <source>
        <dbReference type="SAM" id="Phobius"/>
    </source>
</evidence>
<keyword evidence="1" id="KW-0812">Transmembrane</keyword>
<feature type="transmembrane region" description="Helical" evidence="1">
    <location>
        <begin position="32"/>
        <end position="49"/>
    </location>
</feature>
<dbReference type="AlphaFoldDB" id="A0A2C6KEK3"/>
<dbReference type="EMBL" id="MIGC01001670">
    <property type="protein sequence ID" value="PHJ22451.1"/>
    <property type="molecule type" value="Genomic_DNA"/>
</dbReference>
<dbReference type="RefSeq" id="XP_067924128.1">
    <property type="nucleotide sequence ID" value="XM_068063907.1"/>
</dbReference>
<evidence type="ECO:0008006" key="4">
    <source>
        <dbReference type="Google" id="ProtNLM"/>
    </source>
</evidence>
<reference evidence="2 3" key="1">
    <citation type="journal article" date="2017" name="Int. J. Parasitol.">
        <title>The genome of the protozoan parasite Cystoisospora suis and a reverse vaccinology approach to identify vaccine candidates.</title>
        <authorList>
            <person name="Palmieri N."/>
            <person name="Shrestha A."/>
            <person name="Ruttkowski B."/>
            <person name="Beck T."/>
            <person name="Vogl C."/>
            <person name="Tomley F."/>
            <person name="Blake D.P."/>
            <person name="Joachim A."/>
        </authorList>
    </citation>
    <scope>NUCLEOTIDE SEQUENCE [LARGE SCALE GENOMIC DNA]</scope>
    <source>
        <strain evidence="2 3">Wien I</strain>
    </source>
</reference>
<protein>
    <recommendedName>
        <fullName evidence="4">Transmembrane protein</fullName>
    </recommendedName>
</protein>
<dbReference type="Proteomes" id="UP000221165">
    <property type="component" value="Unassembled WGS sequence"/>
</dbReference>
<proteinExistence type="predicted"/>
<evidence type="ECO:0000313" key="2">
    <source>
        <dbReference type="EMBL" id="PHJ22451.1"/>
    </source>
</evidence>
<gene>
    <name evidence="2" type="ORF">CSUI_003712</name>
</gene>
<keyword evidence="1" id="KW-0472">Membrane</keyword>
<comment type="caution">
    <text evidence="2">The sequence shown here is derived from an EMBL/GenBank/DDBJ whole genome shotgun (WGS) entry which is preliminary data.</text>
</comment>
<evidence type="ECO:0000313" key="3">
    <source>
        <dbReference type="Proteomes" id="UP000221165"/>
    </source>
</evidence>
<accession>A0A2C6KEK3</accession>
<sequence>MAPPKYQPFRFIWDRFNWHAFLLKKERLYDRIYAVVAIGLIGTTIYQGVSAFQHWNATLQHTYQHYVKKEKVRQELAELVRLARESGALPPSDVNSAT</sequence>
<dbReference type="GeneID" id="94427118"/>
<keyword evidence="3" id="KW-1185">Reference proteome</keyword>